<dbReference type="EMBL" id="CP122537">
    <property type="protein sequence ID" value="WGH78426.1"/>
    <property type="molecule type" value="Genomic_DNA"/>
</dbReference>
<dbReference type="InterPro" id="IPR018688">
    <property type="entry name" value="PpoB2-like"/>
</dbReference>
<dbReference type="RefSeq" id="WP_279965177.1">
    <property type="nucleotide sequence ID" value="NZ_CP122537.1"/>
</dbReference>
<sequence>MRHLSRMTAPHWLALYAGLIAAWTGVWAISTPVDWGHALRDLCLTAPEAAGLPGLAAMWLLMSAAMMLPTALPAFATHDEVADAHGTGGGVALVAGYAAVWVGFALAAAALQLALARAGGLAHPALAPALLVLAAGYQVSTLKEACLSKCRRPLTFFMSHWAEGPWRMGLRLGATCLGCCWALMALGLIGGAMSLGFMALATLLMTAEKLSRGVLVPRAIALGCLAGAGYLTGGIL</sequence>
<gene>
    <name evidence="2" type="ORF">P8627_15600</name>
</gene>
<feature type="transmembrane region" description="Helical" evidence="1">
    <location>
        <begin position="215"/>
        <end position="233"/>
    </location>
</feature>
<proteinExistence type="predicted"/>
<organism evidence="2 3">
    <name type="scientific">Jannaschia ovalis</name>
    <dbReference type="NCBI Taxonomy" id="3038773"/>
    <lineage>
        <taxon>Bacteria</taxon>
        <taxon>Pseudomonadati</taxon>
        <taxon>Pseudomonadota</taxon>
        <taxon>Alphaproteobacteria</taxon>
        <taxon>Rhodobacterales</taxon>
        <taxon>Roseobacteraceae</taxon>
        <taxon>Jannaschia</taxon>
    </lineage>
</organism>
<keyword evidence="3" id="KW-1185">Reference proteome</keyword>
<feature type="transmembrane region" description="Helical" evidence="1">
    <location>
        <begin position="121"/>
        <end position="142"/>
    </location>
</feature>
<dbReference type="Pfam" id="PF09948">
    <property type="entry name" value="PpoB2"/>
    <property type="match status" value="1"/>
</dbReference>
<evidence type="ECO:0000256" key="1">
    <source>
        <dbReference type="SAM" id="Phobius"/>
    </source>
</evidence>
<keyword evidence="1" id="KW-1133">Transmembrane helix</keyword>
<evidence type="ECO:0000313" key="3">
    <source>
        <dbReference type="Proteomes" id="UP001243420"/>
    </source>
</evidence>
<keyword evidence="1" id="KW-0472">Membrane</keyword>
<reference evidence="2 3" key="1">
    <citation type="submission" date="2023-04" db="EMBL/GenBank/DDBJ databases">
        <title>Jannaschia ovalis sp. nov., a marine bacterium isolated from sea tidal flat.</title>
        <authorList>
            <person name="Kwon D.Y."/>
            <person name="Kim J.-J."/>
        </authorList>
    </citation>
    <scope>NUCLEOTIDE SEQUENCE [LARGE SCALE GENOMIC DNA]</scope>
    <source>
        <strain evidence="2 3">GRR-S6-38</strain>
    </source>
</reference>
<accession>A0ABY8LAY3</accession>
<name>A0ABY8LAY3_9RHOB</name>
<keyword evidence="1" id="KW-0812">Transmembrane</keyword>
<protein>
    <submittedName>
        <fullName evidence="2">DUF2182 domain-containing protein</fullName>
    </submittedName>
</protein>
<feature type="transmembrane region" description="Helical" evidence="1">
    <location>
        <begin position="176"/>
        <end position="203"/>
    </location>
</feature>
<evidence type="ECO:0000313" key="2">
    <source>
        <dbReference type="EMBL" id="WGH78426.1"/>
    </source>
</evidence>
<feature type="transmembrane region" description="Helical" evidence="1">
    <location>
        <begin position="52"/>
        <end position="76"/>
    </location>
</feature>
<feature type="transmembrane region" description="Helical" evidence="1">
    <location>
        <begin position="88"/>
        <end position="115"/>
    </location>
</feature>
<dbReference type="Proteomes" id="UP001243420">
    <property type="component" value="Chromosome"/>
</dbReference>